<dbReference type="HOGENOM" id="CLU_330128_0_0_1"/>
<feature type="region of interest" description="Disordered" evidence="1">
    <location>
        <begin position="841"/>
        <end position="869"/>
    </location>
</feature>
<reference evidence="2 3" key="1">
    <citation type="journal article" date="2012" name="PLoS Pathog.">
        <title>Diverse lifestyles and strategies of plant pathogenesis encoded in the genomes of eighteen Dothideomycetes fungi.</title>
        <authorList>
            <person name="Ohm R.A."/>
            <person name="Feau N."/>
            <person name="Henrissat B."/>
            <person name="Schoch C.L."/>
            <person name="Horwitz B.A."/>
            <person name="Barry K.W."/>
            <person name="Condon B.J."/>
            <person name="Copeland A.C."/>
            <person name="Dhillon B."/>
            <person name="Glaser F."/>
            <person name="Hesse C.N."/>
            <person name="Kosti I."/>
            <person name="LaButti K."/>
            <person name="Lindquist E.A."/>
            <person name="Lucas S."/>
            <person name="Salamov A.A."/>
            <person name="Bradshaw R.E."/>
            <person name="Ciuffetti L."/>
            <person name="Hamelin R.C."/>
            <person name="Kema G.H.J."/>
            <person name="Lawrence C."/>
            <person name="Scott J.A."/>
            <person name="Spatafora J.W."/>
            <person name="Turgeon B.G."/>
            <person name="de Wit P.J.G.M."/>
            <person name="Zhong S."/>
            <person name="Goodwin S.B."/>
            <person name="Grigoriev I.V."/>
        </authorList>
    </citation>
    <scope>NUCLEOTIDE SEQUENCE [LARGE SCALE GENOMIC DNA]</scope>
    <source>
        <strain evidence="2 3">CIRAD86</strain>
    </source>
</reference>
<evidence type="ECO:0000313" key="2">
    <source>
        <dbReference type="EMBL" id="EME76753.1"/>
    </source>
</evidence>
<dbReference type="VEuPathDB" id="FungiDB:MYCFIDRAFT_180741"/>
<organism evidence="2 3">
    <name type="scientific">Pseudocercospora fijiensis (strain CIRAD86)</name>
    <name type="common">Black leaf streak disease fungus</name>
    <name type="synonym">Mycosphaerella fijiensis</name>
    <dbReference type="NCBI Taxonomy" id="383855"/>
    <lineage>
        <taxon>Eukaryota</taxon>
        <taxon>Fungi</taxon>
        <taxon>Dikarya</taxon>
        <taxon>Ascomycota</taxon>
        <taxon>Pezizomycotina</taxon>
        <taxon>Dothideomycetes</taxon>
        <taxon>Dothideomycetidae</taxon>
        <taxon>Mycosphaerellales</taxon>
        <taxon>Mycosphaerellaceae</taxon>
        <taxon>Pseudocercospora</taxon>
    </lineage>
</organism>
<accession>M3AHT9</accession>
<gene>
    <name evidence="2" type="ORF">MYCFIDRAFT_180741</name>
</gene>
<dbReference type="AlphaFoldDB" id="M3AHT9"/>
<evidence type="ECO:0000256" key="1">
    <source>
        <dbReference type="SAM" id="MobiDB-lite"/>
    </source>
</evidence>
<protein>
    <submittedName>
        <fullName evidence="2">Uncharacterized protein</fullName>
    </submittedName>
</protein>
<keyword evidence="3" id="KW-1185">Reference proteome</keyword>
<dbReference type="EMBL" id="KB446576">
    <property type="protein sequence ID" value="EME76753.1"/>
    <property type="molecule type" value="Genomic_DNA"/>
</dbReference>
<name>M3AHT9_PSEFD</name>
<dbReference type="GeneID" id="19334500"/>
<sequence>MGCFRHCQTAFPANALSFGLLLDLSRKSSLRTAALIASHHLHSEMRCCSSIWCFGPLPKVLSRKSHRLITITLRACCADILMAYGPNLLANGFAASPLLHSRELERSATSLLLLVDDAFMLKDSALRLADFTAPHRYCTSACSKISQHYCSLLLSVPSPSKIPNFLNSCTAQNQLPQPLLKPSFHNYVVQRLANITASPRLPRFHARRFYRSSAALLVKSTSEEAVVHGLAKLTAAPRHLHLYARKCCSQSTAPRQTQFLQPRLSKTGNITASPRHPRFLTRGFYRPSTFPLVKSTSNEAVVYGLAKMTAVPRHPRLHAQEYCTSLTTPLLKSTTDEAEVHGLGKVTAPDPVIPWTFDDVQLTVPENDMLFSSPTGVNCVQSPAVTFPSAAFLCLMGTTYDPKSVGSRFTRFTLHKKRYGGRSRPHDTVAQALHSGRWSKRSEHPSGCNTSDSWSSLADAPVVVPLSVGIFGASLEHKQDRWKMTWRPMARRADNTEADGMKAGGMKADGMEADGMEADGKKAGGIKADSMGAGWWHEGWLMGWRMMGRRTRVATELQNIPRTSISRIDTNGWPLEAKQRQAVLQDAAIATLQAEHPGSNKRMNFLEPNALLERAWLPARMTPLARIPVTTPYLPTDSVPCTNSFGRVRKFEPWGRRFAPYGIPACDNGGSLQGLKAASGHKNVCIETGREHFDRGLFLREVAPAAEEIDMHHPRKSSIQWSRTLRISVDGKEALESMNAIVGHNHKSCNYDSDTRTIPLRKTLNPNPNFIPSQLSSFPCLRYNPIHNHPATLVVTTQNQIQTRAEPFHRFILLKLNCAYRTSFAMGCKTPPNHIPSPRFLYTSSGNTENQRRRRSKGNVLSSLWAGAR</sequence>
<dbReference type="Proteomes" id="UP000016932">
    <property type="component" value="Unassembled WGS sequence"/>
</dbReference>
<dbReference type="KEGG" id="pfj:MYCFIDRAFT_180741"/>
<evidence type="ECO:0000313" key="3">
    <source>
        <dbReference type="Proteomes" id="UP000016932"/>
    </source>
</evidence>
<feature type="region of interest" description="Disordered" evidence="1">
    <location>
        <begin position="433"/>
        <end position="454"/>
    </location>
</feature>
<proteinExistence type="predicted"/>
<dbReference type="RefSeq" id="XP_007932666.1">
    <property type="nucleotide sequence ID" value="XM_007934475.1"/>
</dbReference>